<sequence>LLSISTLPAFSAFTRSQKTFSQFAYHWRSGTISSSIPIHTPISISTGVSIVILSFVIANPAPEFSGVLGTRKNGQRPEFG</sequence>
<evidence type="ECO:0000313" key="1">
    <source>
        <dbReference type="EMBL" id="PVH90342.1"/>
    </source>
</evidence>
<gene>
    <name evidence="1" type="ORF">DM02DRAFT_678670</name>
</gene>
<dbReference type="EMBL" id="KZ806404">
    <property type="protein sequence ID" value="PVH90342.1"/>
    <property type="molecule type" value="Genomic_DNA"/>
</dbReference>
<reference evidence="1 2" key="1">
    <citation type="journal article" date="2018" name="Sci. Rep.">
        <title>Comparative genomics provides insights into the lifestyle and reveals functional heterogeneity of dark septate endophytic fungi.</title>
        <authorList>
            <person name="Knapp D.G."/>
            <person name="Nemeth J.B."/>
            <person name="Barry K."/>
            <person name="Hainaut M."/>
            <person name="Henrissat B."/>
            <person name="Johnson J."/>
            <person name="Kuo A."/>
            <person name="Lim J.H.P."/>
            <person name="Lipzen A."/>
            <person name="Nolan M."/>
            <person name="Ohm R.A."/>
            <person name="Tamas L."/>
            <person name="Grigoriev I.V."/>
            <person name="Spatafora J.W."/>
            <person name="Nagy L.G."/>
            <person name="Kovacs G.M."/>
        </authorList>
    </citation>
    <scope>NUCLEOTIDE SEQUENCE [LARGE SCALE GENOMIC DNA]</scope>
    <source>
        <strain evidence="1 2">DSE2036</strain>
    </source>
</reference>
<protein>
    <submittedName>
        <fullName evidence="1">Uncharacterized protein</fullName>
    </submittedName>
</protein>
<feature type="non-terminal residue" evidence="1">
    <location>
        <position position="1"/>
    </location>
</feature>
<accession>A0A2V1CX99</accession>
<name>A0A2V1CX99_9PLEO</name>
<dbReference type="AlphaFoldDB" id="A0A2V1CX99"/>
<organism evidence="1 2">
    <name type="scientific">Periconia macrospinosa</name>
    <dbReference type="NCBI Taxonomy" id="97972"/>
    <lineage>
        <taxon>Eukaryota</taxon>
        <taxon>Fungi</taxon>
        <taxon>Dikarya</taxon>
        <taxon>Ascomycota</taxon>
        <taxon>Pezizomycotina</taxon>
        <taxon>Dothideomycetes</taxon>
        <taxon>Pleosporomycetidae</taxon>
        <taxon>Pleosporales</taxon>
        <taxon>Massarineae</taxon>
        <taxon>Periconiaceae</taxon>
        <taxon>Periconia</taxon>
    </lineage>
</organism>
<proteinExistence type="predicted"/>
<dbReference type="Proteomes" id="UP000244855">
    <property type="component" value="Unassembled WGS sequence"/>
</dbReference>
<keyword evidence="2" id="KW-1185">Reference proteome</keyword>
<evidence type="ECO:0000313" key="2">
    <source>
        <dbReference type="Proteomes" id="UP000244855"/>
    </source>
</evidence>